<feature type="binding site" evidence="4">
    <location>
        <position position="260"/>
    </location>
    <ligand>
        <name>substrate</name>
    </ligand>
</feature>
<dbReference type="GO" id="GO:0003844">
    <property type="term" value="F:1,4-alpha-glucan branching enzyme activity"/>
    <property type="evidence" value="ECO:0007669"/>
    <property type="project" value="InterPro"/>
</dbReference>
<feature type="domain" description="1,4-alpha-glucan branching enzyme C-terminal" evidence="8">
    <location>
        <begin position="450"/>
        <end position="535"/>
    </location>
</feature>
<feature type="active site" description="Proton donor" evidence="3">
    <location>
        <position position="352"/>
    </location>
</feature>
<dbReference type="SUPFAM" id="SSF88713">
    <property type="entry name" value="Glycoside hydrolase/deacetylase"/>
    <property type="match status" value="1"/>
</dbReference>
<dbReference type="GO" id="GO:0030979">
    <property type="term" value="P:alpha-glucan biosynthetic process"/>
    <property type="evidence" value="ECO:0007669"/>
    <property type="project" value="InterPro"/>
</dbReference>
<evidence type="ECO:0000256" key="2">
    <source>
        <dbReference type="ARBA" id="ARBA00023277"/>
    </source>
</evidence>
<dbReference type="GO" id="GO:0005576">
    <property type="term" value="C:extracellular region"/>
    <property type="evidence" value="ECO:0007669"/>
    <property type="project" value="TreeGrafter"/>
</dbReference>
<protein>
    <submittedName>
        <fullName evidence="9">DUF1957 domain-containing protein</fullName>
    </submittedName>
</protein>
<comment type="similarity">
    <text evidence="1 5">Belongs to the glycosyl hydrolase 57 family.</text>
</comment>
<reference evidence="9" key="2">
    <citation type="journal article" date="2021" name="Microbiome">
        <title>Successional dynamics and alternative stable states in a saline activated sludge microbial community over 9 years.</title>
        <authorList>
            <person name="Wang Y."/>
            <person name="Ye J."/>
            <person name="Ju F."/>
            <person name="Liu L."/>
            <person name="Boyd J.A."/>
            <person name="Deng Y."/>
            <person name="Parks D.H."/>
            <person name="Jiang X."/>
            <person name="Yin X."/>
            <person name="Woodcroft B.J."/>
            <person name="Tyson G.W."/>
            <person name="Hugenholtz P."/>
            <person name="Polz M.F."/>
            <person name="Zhang T."/>
        </authorList>
    </citation>
    <scope>NUCLEOTIDE SEQUENCE</scope>
    <source>
        <strain evidence="9">HKST-UBA02</strain>
    </source>
</reference>
<feature type="region of interest" description="Disordered" evidence="6">
    <location>
        <begin position="537"/>
        <end position="593"/>
    </location>
</feature>
<organism evidence="9 10">
    <name type="scientific">Eiseniibacteriota bacterium</name>
    <dbReference type="NCBI Taxonomy" id="2212470"/>
    <lineage>
        <taxon>Bacteria</taxon>
        <taxon>Candidatus Eiseniibacteriota</taxon>
    </lineage>
</organism>
<comment type="caution">
    <text evidence="9">The sequence shown here is derived from an EMBL/GenBank/DDBJ whole genome shotgun (WGS) entry which is preliminary data.</text>
</comment>
<name>A0A956SF77_UNCEI</name>
<evidence type="ECO:0000256" key="5">
    <source>
        <dbReference type="RuleBase" id="RU361196"/>
    </source>
</evidence>
<dbReference type="Proteomes" id="UP000739538">
    <property type="component" value="Unassembled WGS sequence"/>
</dbReference>
<dbReference type="InterPro" id="IPR004300">
    <property type="entry name" value="Glyco_hydro_57_N"/>
</dbReference>
<dbReference type="SUPFAM" id="SSF88688">
    <property type="entry name" value="Families 57/38 glycoside transferase middle domain"/>
    <property type="match status" value="1"/>
</dbReference>
<feature type="binding site" evidence="4">
    <location>
        <position position="475"/>
    </location>
    <ligand>
        <name>substrate</name>
    </ligand>
</feature>
<evidence type="ECO:0000256" key="1">
    <source>
        <dbReference type="ARBA" id="ARBA00006821"/>
    </source>
</evidence>
<dbReference type="Pfam" id="PF09210">
    <property type="entry name" value="BE_C"/>
    <property type="match status" value="1"/>
</dbReference>
<dbReference type="CDD" id="cd10792">
    <property type="entry name" value="GH57N_AmyC_like"/>
    <property type="match status" value="1"/>
</dbReference>
<accession>A0A956SF77</accession>
<dbReference type="Gene3D" id="1.20.1430.10">
    <property type="entry name" value="Families 57/38 glycoside transferase, middle domain"/>
    <property type="match status" value="1"/>
</dbReference>
<keyword evidence="2 5" id="KW-0119">Carbohydrate metabolism</keyword>
<feature type="active site" description="Nucleophile" evidence="3">
    <location>
        <position position="191"/>
    </location>
</feature>
<feature type="binding site" evidence="4">
    <location>
        <position position="243"/>
    </location>
    <ligand>
        <name>substrate</name>
    </ligand>
</feature>
<dbReference type="InterPro" id="IPR028995">
    <property type="entry name" value="Glyco_hydro_57/38_cen_sf"/>
</dbReference>
<dbReference type="Pfam" id="PF03065">
    <property type="entry name" value="Glyco_hydro_57"/>
    <property type="match status" value="1"/>
</dbReference>
<dbReference type="InterPro" id="IPR015293">
    <property type="entry name" value="BE_C"/>
</dbReference>
<evidence type="ECO:0000313" key="10">
    <source>
        <dbReference type="Proteomes" id="UP000739538"/>
    </source>
</evidence>
<reference evidence="9" key="1">
    <citation type="submission" date="2020-04" db="EMBL/GenBank/DDBJ databases">
        <authorList>
            <person name="Zhang T."/>
        </authorList>
    </citation>
    <scope>NUCLEOTIDE SEQUENCE</scope>
    <source>
        <strain evidence="9">HKST-UBA02</strain>
    </source>
</reference>
<dbReference type="InterPro" id="IPR040042">
    <property type="entry name" value="Branching_enz_MT3115-like"/>
</dbReference>
<dbReference type="PANTHER" id="PTHR41695:SF1">
    <property type="entry name" value="1,4-ALPHA-GLUCAN BRANCHING ENZYME TK1436"/>
    <property type="match status" value="1"/>
</dbReference>
<evidence type="ECO:0000256" key="6">
    <source>
        <dbReference type="SAM" id="MobiDB-lite"/>
    </source>
</evidence>
<sequence length="593" mass="67763">MAARGFLLMVLHAHLPFVRHPDHDRWLEEDWLYEAIIETYLPLLRTFDSLFQSGVRFRLTLTMSPTLTAMLEDPVLQERFLAHLDRLIELATREVERTRWMPEFCHLAERYLDLFRRTRHEFEHVHGRRLVPAFARFEEAGCLEILTCGATHGFLPLMLDDVQLWRGQILTAADDHERLFGRRPRGIWLPECGYAPGVDTVLAEAGIRHFFVDSHGVTHAAPRPRFGVYAPIRTPGGPLAFGRDPQSSRQVWSAEAGYPGDPDYREFYRDVGFDLDYDYVRPYLHSDGNRTHLGIKYYRVTKQGDHKEPYDFSRAKERAARHAEDFIARRIRQVEDMAPRMDRPPVVVSPYDAELFGHWWFEGPQWLEYLLLKLHHDQSTLETITASDYEERISNIEEATPSMSSWGHNGYCEYWLDPTNDWIYPPLLDAGERLEALADQFFRLGSGTDHAQGNALAERALAQAAREYLLAQGSDWAFILRTGTVTEYAKWRVDGHLSNFTRLVDDILAAQIDEAWLAELEAQNIVAPGVDFRVWSHEYGKPDDEPTTGDDADADSGHDRDGDYGADGGADADSGRRAQSDANTLPSSSSPSS</sequence>
<dbReference type="EMBL" id="JAGQHS010000041">
    <property type="protein sequence ID" value="MCA9756083.1"/>
    <property type="molecule type" value="Genomic_DNA"/>
</dbReference>
<gene>
    <name evidence="9" type="ORF">KDA27_09795</name>
</gene>
<feature type="compositionally biased region" description="Acidic residues" evidence="6">
    <location>
        <begin position="545"/>
        <end position="554"/>
    </location>
</feature>
<dbReference type="AlphaFoldDB" id="A0A956SF77"/>
<evidence type="ECO:0000256" key="3">
    <source>
        <dbReference type="PIRSR" id="PIRSR640042-1"/>
    </source>
</evidence>
<feature type="binding site" evidence="4">
    <location>
        <position position="406"/>
    </location>
    <ligand>
        <name>substrate</name>
    </ligand>
</feature>
<dbReference type="PANTHER" id="PTHR41695">
    <property type="entry name" value="1,4-ALPHA-GLUCAN BRANCHING ENZYME RV3031-RELATED"/>
    <property type="match status" value="1"/>
</dbReference>
<dbReference type="Gene3D" id="3.20.110.10">
    <property type="entry name" value="Glycoside hydrolase 38, N terminal domain"/>
    <property type="match status" value="1"/>
</dbReference>
<evidence type="ECO:0000256" key="4">
    <source>
        <dbReference type="PIRSR" id="PIRSR640042-2"/>
    </source>
</evidence>
<dbReference type="InterPro" id="IPR011330">
    <property type="entry name" value="Glyco_hydro/deAcase_b/a-brl"/>
</dbReference>
<dbReference type="InterPro" id="IPR027291">
    <property type="entry name" value="Glyco_hydro_38_N_sf"/>
</dbReference>
<evidence type="ECO:0000259" key="7">
    <source>
        <dbReference type="Pfam" id="PF03065"/>
    </source>
</evidence>
<proteinExistence type="inferred from homology"/>
<dbReference type="InterPro" id="IPR037090">
    <property type="entry name" value="57_glycoside_trans_central"/>
</dbReference>
<evidence type="ECO:0000259" key="8">
    <source>
        <dbReference type="Pfam" id="PF09210"/>
    </source>
</evidence>
<feature type="domain" description="Glycoside hydrolase family 57 N-terminal" evidence="7">
    <location>
        <begin position="9"/>
        <end position="394"/>
    </location>
</feature>
<evidence type="ECO:0000313" key="9">
    <source>
        <dbReference type="EMBL" id="MCA9756083.1"/>
    </source>
</evidence>